<comment type="caution">
    <text evidence="2">The sequence shown here is derived from an EMBL/GenBank/DDBJ whole genome shotgun (WGS) entry which is preliminary data.</text>
</comment>
<protein>
    <submittedName>
        <fullName evidence="2">Uncharacterized protein DUF4037</fullName>
    </submittedName>
</protein>
<accession>A0A4R1QZN9</accession>
<feature type="domain" description="DUF4037" evidence="1">
    <location>
        <begin position="126"/>
        <end position="226"/>
    </location>
</feature>
<dbReference type="AlphaFoldDB" id="A0A4R1QZN9"/>
<organism evidence="2 3">
    <name type="scientific">Kineothrix alysoides</name>
    <dbReference type="NCBI Taxonomy" id="1469948"/>
    <lineage>
        <taxon>Bacteria</taxon>
        <taxon>Bacillati</taxon>
        <taxon>Bacillota</taxon>
        <taxon>Clostridia</taxon>
        <taxon>Lachnospirales</taxon>
        <taxon>Lachnospiraceae</taxon>
        <taxon>Kineothrix</taxon>
    </lineage>
</organism>
<gene>
    <name evidence="2" type="ORF">EDD76_106119</name>
</gene>
<dbReference type="InterPro" id="IPR025117">
    <property type="entry name" value="DUF4037"/>
</dbReference>
<keyword evidence="3" id="KW-1185">Reference proteome</keyword>
<dbReference type="Pfam" id="PF13228">
    <property type="entry name" value="DUF4037"/>
    <property type="match status" value="1"/>
</dbReference>
<dbReference type="RefSeq" id="WP_031390091.1">
    <property type="nucleotide sequence ID" value="NZ_JPNB01000001.1"/>
</dbReference>
<evidence type="ECO:0000313" key="3">
    <source>
        <dbReference type="Proteomes" id="UP000295718"/>
    </source>
</evidence>
<dbReference type="Proteomes" id="UP000295718">
    <property type="component" value="Unassembled WGS sequence"/>
</dbReference>
<evidence type="ECO:0000259" key="1">
    <source>
        <dbReference type="Pfam" id="PF13228"/>
    </source>
</evidence>
<reference evidence="2 3" key="1">
    <citation type="submission" date="2019-03" db="EMBL/GenBank/DDBJ databases">
        <title>Genomic Encyclopedia of Type Strains, Phase IV (KMG-IV): sequencing the most valuable type-strain genomes for metagenomic binning, comparative biology and taxonomic classification.</title>
        <authorList>
            <person name="Goeker M."/>
        </authorList>
    </citation>
    <scope>NUCLEOTIDE SEQUENCE [LARGE SCALE GENOMIC DNA]</scope>
    <source>
        <strain evidence="2 3">DSM 100556</strain>
    </source>
</reference>
<dbReference type="STRING" id="1469948.GCA_000732725_01371"/>
<dbReference type="OrthoDB" id="3030at2"/>
<sequence>MKGLELSEKYYLAYGKKMLEEKFPEAAGRAAVGLAGQGSECLGFDDEISMDHDYGPSFCVWLTKEDYEKYGRKVTQEYERLPADFEGVSGRSVSAHGRGRVGVRSIPDFYYGLIGCEGVPGSNMEWLRIPESMLCSAVNGKVFADPLGEFSRIRNELLAFYPEDVRVKKIAAKAAVMAQSGQYNYARAMKRGEHVAARLSLAEFIKSTISMIYLLNKKYTPFYKWMHRGMKELHILSEIGEILNILAQTENQAEAWKDTKAKDYLYTLNTKDQKVIIVEAICNLVLQELTSQGLTEGEDNFLENHVMSIMEKIKDPDIRTLQIMEG</sequence>
<proteinExistence type="predicted"/>
<name>A0A4R1QZN9_9FIRM</name>
<evidence type="ECO:0000313" key="2">
    <source>
        <dbReference type="EMBL" id="TCL58466.1"/>
    </source>
</evidence>
<dbReference type="EMBL" id="SLUO01000006">
    <property type="protein sequence ID" value="TCL58466.1"/>
    <property type="molecule type" value="Genomic_DNA"/>
</dbReference>